<keyword evidence="3" id="KW-1185">Reference proteome</keyword>
<feature type="domain" description="TadE-like" evidence="1">
    <location>
        <begin position="1"/>
        <end position="40"/>
    </location>
</feature>
<dbReference type="AlphaFoldDB" id="A0A0H1RBQ1"/>
<accession>A0A0H1RBQ1</accession>
<protein>
    <recommendedName>
        <fullName evidence="1">TadE-like domain-containing protein</fullName>
    </recommendedName>
</protein>
<dbReference type="Pfam" id="PF07811">
    <property type="entry name" value="TadE"/>
    <property type="match status" value="1"/>
</dbReference>
<dbReference type="EMBL" id="LCYG01000032">
    <property type="protein sequence ID" value="KLK92638.1"/>
    <property type="molecule type" value="Genomic_DNA"/>
</dbReference>
<sequence length="197" mass="21153">MIEATLIMPLLLLLSLGTAEFGLYLYQWNATSKATQIGARWAVVNPPISAQLDADLKSTGWWLPDTLGKSCRQIACQPAPGVGYDCHSGVPGCNMTPILAQMRRVFPSLRDEDVQVTYEPFPQAGALGFVGRPGGVPVSVTVGIRCREFEFGFLSSWFPGGWVTTADTETGCSDQNGLRIPASATQLSSESFGATTF</sequence>
<dbReference type="STRING" id="1225564.AA309_13155"/>
<reference evidence="2 3" key="1">
    <citation type="submission" date="2015-05" db="EMBL/GenBank/DDBJ databases">
        <title>Draft genome sequence of Microvirga vignae strain BR3299, a novel nitrogen fixing bacteria isolated from Brazil semi-aired region.</title>
        <authorList>
            <person name="Zilli J.E."/>
            <person name="Passos S.R."/>
            <person name="Leite J."/>
            <person name="Baldani J.I."/>
            <person name="Xavier G.R."/>
            <person name="Rumjaneck N.G."/>
            <person name="Simoes-Araujo J.L."/>
        </authorList>
    </citation>
    <scope>NUCLEOTIDE SEQUENCE [LARGE SCALE GENOMIC DNA]</scope>
    <source>
        <strain evidence="2 3">BR3299</strain>
    </source>
</reference>
<evidence type="ECO:0000313" key="3">
    <source>
        <dbReference type="Proteomes" id="UP000035489"/>
    </source>
</evidence>
<dbReference type="OrthoDB" id="7865585at2"/>
<evidence type="ECO:0000259" key="1">
    <source>
        <dbReference type="Pfam" id="PF07811"/>
    </source>
</evidence>
<dbReference type="Proteomes" id="UP000035489">
    <property type="component" value="Unassembled WGS sequence"/>
</dbReference>
<dbReference type="PATRIC" id="fig|1225564.3.peg.3474"/>
<comment type="caution">
    <text evidence="2">The sequence shown here is derived from an EMBL/GenBank/DDBJ whole genome shotgun (WGS) entry which is preliminary data.</text>
</comment>
<name>A0A0H1RBQ1_9HYPH</name>
<dbReference type="InterPro" id="IPR012495">
    <property type="entry name" value="TadE-like_dom"/>
</dbReference>
<evidence type="ECO:0000313" key="2">
    <source>
        <dbReference type="EMBL" id="KLK92638.1"/>
    </source>
</evidence>
<gene>
    <name evidence="2" type="ORF">AA309_13155</name>
</gene>
<proteinExistence type="predicted"/>
<organism evidence="2 3">
    <name type="scientific">Microvirga vignae</name>
    <dbReference type="NCBI Taxonomy" id="1225564"/>
    <lineage>
        <taxon>Bacteria</taxon>
        <taxon>Pseudomonadati</taxon>
        <taxon>Pseudomonadota</taxon>
        <taxon>Alphaproteobacteria</taxon>
        <taxon>Hyphomicrobiales</taxon>
        <taxon>Methylobacteriaceae</taxon>
        <taxon>Microvirga</taxon>
    </lineage>
</organism>